<keyword evidence="5" id="KW-1185">Reference proteome</keyword>
<dbReference type="AlphaFoldDB" id="B6K0S8"/>
<evidence type="ECO:0000256" key="2">
    <source>
        <dbReference type="ARBA" id="ARBA00023054"/>
    </source>
</evidence>
<dbReference type="PANTHER" id="PTHR12499:SF0">
    <property type="entry name" value="OPTIC ATROPHY 3 PROTEIN"/>
    <property type="match status" value="1"/>
</dbReference>
<dbReference type="InterPro" id="IPR010754">
    <property type="entry name" value="OPA3-like"/>
</dbReference>
<dbReference type="OMA" id="WAEFEGT"/>
<dbReference type="STRING" id="402676.B6K0S8"/>
<dbReference type="GeneID" id="7047746"/>
<evidence type="ECO:0000256" key="1">
    <source>
        <dbReference type="ARBA" id="ARBA00007584"/>
    </source>
</evidence>
<evidence type="ECO:0000313" key="3">
    <source>
        <dbReference type="EMBL" id="EEB07549.1"/>
    </source>
</evidence>
<dbReference type="PANTHER" id="PTHR12499">
    <property type="entry name" value="OPTIC ATROPHY 3 PROTEIN OPA3"/>
    <property type="match status" value="1"/>
</dbReference>
<reference evidence="3 5" key="1">
    <citation type="journal article" date="2011" name="Science">
        <title>Comparative functional genomics of the fission yeasts.</title>
        <authorList>
            <person name="Rhind N."/>
            <person name="Chen Z."/>
            <person name="Yassour M."/>
            <person name="Thompson D.A."/>
            <person name="Haas B.J."/>
            <person name="Habib N."/>
            <person name="Wapinski I."/>
            <person name="Roy S."/>
            <person name="Lin M.F."/>
            <person name="Heiman D.I."/>
            <person name="Young S.K."/>
            <person name="Furuya K."/>
            <person name="Guo Y."/>
            <person name="Pidoux A."/>
            <person name="Chen H.M."/>
            <person name="Robbertse B."/>
            <person name="Goldberg J.M."/>
            <person name="Aoki K."/>
            <person name="Bayne E.H."/>
            <person name="Berlin A.M."/>
            <person name="Desjardins C.A."/>
            <person name="Dobbs E."/>
            <person name="Dukaj L."/>
            <person name="Fan L."/>
            <person name="FitzGerald M.G."/>
            <person name="French C."/>
            <person name="Gujja S."/>
            <person name="Hansen K."/>
            <person name="Keifenheim D."/>
            <person name="Levin J.Z."/>
            <person name="Mosher R.A."/>
            <person name="Mueller C.A."/>
            <person name="Pfiffner J."/>
            <person name="Priest M."/>
            <person name="Russ C."/>
            <person name="Smialowska A."/>
            <person name="Swoboda P."/>
            <person name="Sykes S.M."/>
            <person name="Vaughn M."/>
            <person name="Vengrova S."/>
            <person name="Yoder R."/>
            <person name="Zeng Q."/>
            <person name="Allshire R."/>
            <person name="Baulcombe D."/>
            <person name="Birren B.W."/>
            <person name="Brown W."/>
            <person name="Ekwall K."/>
            <person name="Kellis M."/>
            <person name="Leatherwood J."/>
            <person name="Levin H."/>
            <person name="Margalit H."/>
            <person name="Martienssen R."/>
            <person name="Nieduszynski C.A."/>
            <person name="Spatafora J.W."/>
            <person name="Friedman N."/>
            <person name="Dalgaard J.Z."/>
            <person name="Baumann P."/>
            <person name="Niki H."/>
            <person name="Regev A."/>
            <person name="Nusbaum C."/>
        </authorList>
    </citation>
    <scope>NUCLEOTIDE SEQUENCE [LARGE SCALE GENOMIC DNA]</scope>
    <source>
        <strain evidence="5">yFS275 / FY16936</strain>
    </source>
</reference>
<dbReference type="HOGENOM" id="CLU_074707_3_1_1"/>
<dbReference type="RefSeq" id="XP_002173842.1">
    <property type="nucleotide sequence ID" value="XM_002173806.2"/>
</dbReference>
<name>B6K0S8_SCHJY</name>
<evidence type="ECO:0000313" key="4">
    <source>
        <dbReference type="JaponicusDB" id="SJAG_02641"/>
    </source>
</evidence>
<sequence>MSSLAFKIGSLLVRTLSKPIANTIKSQAKEHPAFRRMCINVAQKMHRAEFRLLGVTKNRAGNVPLHIRPLNDAKAVETGANFLSETFIFSVAGLAILSEYIRAKRKDAARRRQVAETLEGLQDEIVRLNRIVEKHLCTHHRHDPGNRDENNTLSYDFNDLHKVMSHVNTEIELLSASDEDVKDTNQKVLS</sequence>
<dbReference type="Pfam" id="PF07047">
    <property type="entry name" value="OPA3"/>
    <property type="match status" value="1"/>
</dbReference>
<dbReference type="eggNOG" id="KOG3335">
    <property type="taxonomic scope" value="Eukaryota"/>
</dbReference>
<dbReference type="VEuPathDB" id="FungiDB:SJAG_02641"/>
<dbReference type="Proteomes" id="UP000001744">
    <property type="component" value="Unassembled WGS sequence"/>
</dbReference>
<organism evidence="3 5">
    <name type="scientific">Schizosaccharomyces japonicus (strain yFS275 / FY16936)</name>
    <name type="common">Fission yeast</name>
    <dbReference type="NCBI Taxonomy" id="402676"/>
    <lineage>
        <taxon>Eukaryota</taxon>
        <taxon>Fungi</taxon>
        <taxon>Dikarya</taxon>
        <taxon>Ascomycota</taxon>
        <taxon>Taphrinomycotina</taxon>
        <taxon>Schizosaccharomycetes</taxon>
        <taxon>Schizosaccharomycetales</taxon>
        <taxon>Schizosaccharomycetaceae</taxon>
        <taxon>Schizosaccharomyces</taxon>
    </lineage>
</organism>
<proteinExistence type="inferred from homology"/>
<comment type="similarity">
    <text evidence="1">Belongs to the OPA3 family.</text>
</comment>
<accession>B6K0S8</accession>
<evidence type="ECO:0000313" key="5">
    <source>
        <dbReference type="Proteomes" id="UP000001744"/>
    </source>
</evidence>
<dbReference type="EMBL" id="KE651166">
    <property type="protein sequence ID" value="EEB07549.1"/>
    <property type="molecule type" value="Genomic_DNA"/>
</dbReference>
<dbReference type="GO" id="GO:0005739">
    <property type="term" value="C:mitochondrion"/>
    <property type="evidence" value="ECO:0000318"/>
    <property type="project" value="GO_Central"/>
</dbReference>
<gene>
    <name evidence="4" type="primary">opa3</name>
    <name evidence="3" type="ORF">SJAG_02641</name>
</gene>
<protein>
    <submittedName>
        <fullName evidence="3">Optic atrophy 3 family protein</fullName>
    </submittedName>
</protein>
<dbReference type="JaponicusDB" id="SJAG_02641">
    <property type="gene designation" value="opa3"/>
</dbReference>
<dbReference type="GO" id="GO:0019216">
    <property type="term" value="P:regulation of lipid metabolic process"/>
    <property type="evidence" value="ECO:0000318"/>
    <property type="project" value="GO_Central"/>
</dbReference>
<keyword evidence="2" id="KW-0175">Coiled coil</keyword>